<dbReference type="PRINTS" id="PR00081">
    <property type="entry name" value="GDHRDH"/>
</dbReference>
<dbReference type="KEGG" id="woc:BA177_09900"/>
<dbReference type="PROSITE" id="PS00061">
    <property type="entry name" value="ADH_SHORT"/>
    <property type="match status" value="1"/>
</dbReference>
<evidence type="ECO:0000313" key="4">
    <source>
        <dbReference type="EMBL" id="ANO53144.1"/>
    </source>
</evidence>
<dbReference type="PANTHER" id="PTHR44196:SF4">
    <property type="entry name" value="SHORT CHAIN DEHYDROGENASE"/>
    <property type="match status" value="1"/>
</dbReference>
<keyword evidence="5" id="KW-1185">Reference proteome</keyword>
<dbReference type="GO" id="GO:0016491">
    <property type="term" value="F:oxidoreductase activity"/>
    <property type="evidence" value="ECO:0007669"/>
    <property type="project" value="UniProtKB-KW"/>
</dbReference>
<dbReference type="Pfam" id="PF00106">
    <property type="entry name" value="adh_short"/>
    <property type="match status" value="1"/>
</dbReference>
<dbReference type="RefSeq" id="WP_068619187.1">
    <property type="nucleotide sequence ID" value="NZ_CP016268.1"/>
</dbReference>
<proteinExistence type="inferred from homology"/>
<dbReference type="GO" id="GO:0016020">
    <property type="term" value="C:membrane"/>
    <property type="evidence" value="ECO:0007669"/>
    <property type="project" value="TreeGrafter"/>
</dbReference>
<dbReference type="InterPro" id="IPR002347">
    <property type="entry name" value="SDR_fam"/>
</dbReference>
<organism evidence="4 5">
    <name type="scientific">Woeseia oceani</name>
    <dbReference type="NCBI Taxonomy" id="1548547"/>
    <lineage>
        <taxon>Bacteria</taxon>
        <taxon>Pseudomonadati</taxon>
        <taxon>Pseudomonadota</taxon>
        <taxon>Gammaproteobacteria</taxon>
        <taxon>Woeseiales</taxon>
        <taxon>Woeseiaceae</taxon>
        <taxon>Woeseia</taxon>
    </lineage>
</organism>
<dbReference type="AlphaFoldDB" id="A0A193LL56"/>
<dbReference type="NCBIfam" id="NF006509">
    <property type="entry name" value="PRK08945.1"/>
    <property type="match status" value="1"/>
</dbReference>
<dbReference type="PANTHER" id="PTHR44196">
    <property type="entry name" value="DEHYDROGENASE/REDUCTASE SDR FAMILY MEMBER 7B"/>
    <property type="match status" value="1"/>
</dbReference>
<evidence type="ECO:0000256" key="2">
    <source>
        <dbReference type="ARBA" id="ARBA00023002"/>
    </source>
</evidence>
<keyword evidence="2" id="KW-0560">Oxidoreductase</keyword>
<dbReference type="Proteomes" id="UP000092695">
    <property type="component" value="Chromosome"/>
</dbReference>
<gene>
    <name evidence="4" type="ORF">BA177_09900</name>
</gene>
<dbReference type="SMART" id="SM00822">
    <property type="entry name" value="PKS_KR"/>
    <property type="match status" value="1"/>
</dbReference>
<evidence type="ECO:0000259" key="3">
    <source>
        <dbReference type="SMART" id="SM00822"/>
    </source>
</evidence>
<evidence type="ECO:0000256" key="1">
    <source>
        <dbReference type="ARBA" id="ARBA00006484"/>
    </source>
</evidence>
<accession>A0A193LL56</accession>
<comment type="similarity">
    <text evidence="1">Belongs to the short-chain dehydrogenases/reductases (SDR) family.</text>
</comment>
<dbReference type="STRING" id="1548547.BA177_09900"/>
<dbReference type="InterPro" id="IPR020904">
    <property type="entry name" value="Sc_DH/Rdtase_CS"/>
</dbReference>
<evidence type="ECO:0000313" key="5">
    <source>
        <dbReference type="Proteomes" id="UP000092695"/>
    </source>
</evidence>
<feature type="domain" description="Ketoreductase" evidence="3">
    <location>
        <begin position="16"/>
        <end position="205"/>
    </location>
</feature>
<dbReference type="SUPFAM" id="SSF51735">
    <property type="entry name" value="NAD(P)-binding Rossmann-fold domains"/>
    <property type="match status" value="1"/>
</dbReference>
<name>A0A193LL56_9GAMM</name>
<dbReference type="Gene3D" id="3.40.50.720">
    <property type="entry name" value="NAD(P)-binding Rossmann-like Domain"/>
    <property type="match status" value="1"/>
</dbReference>
<dbReference type="InterPro" id="IPR057326">
    <property type="entry name" value="KR_dom"/>
</dbReference>
<dbReference type="EMBL" id="CP016268">
    <property type="protein sequence ID" value="ANO53144.1"/>
    <property type="molecule type" value="Genomic_DNA"/>
</dbReference>
<reference evidence="4 5" key="1">
    <citation type="submission" date="2016-06" db="EMBL/GenBank/DDBJ databases">
        <title>Complete genome sequence of a deep-branching marine Gamma Proteobacterium Woeseia oceani type strain XK5.</title>
        <authorList>
            <person name="Mu D."/>
            <person name="Du Z."/>
        </authorList>
    </citation>
    <scope>NUCLEOTIDE SEQUENCE [LARGE SCALE GENOMIC DNA]</scope>
    <source>
        <strain evidence="4 5">XK5</strain>
    </source>
</reference>
<protein>
    <submittedName>
        <fullName evidence="4">YciK family oxidoreductase</fullName>
    </submittedName>
</protein>
<sequence length="248" mass="26640">MDHKNYDAPTGLLRDKVILITGASDGIGRALAIETARLGARVILHGRNAAKLEKVYDAIEAIEGSERPSIAVMDLATADGTSYSTLAESLLEEFGRLDGLVHNAGILGNRQPIEQYDAGEWQKVLHVNLTAAFALTQVLLPLLHQAEQPSVIFTSSGVGRVGKPFWGAYSVSKFGTEALSQILAAEQEHTGMRVNCINPGAVRTGMRLAAYPAEDRDALKTPEQVLASYLYLLGPDSKEITGQSLDAQ</sequence>
<dbReference type="InterPro" id="IPR036291">
    <property type="entry name" value="NAD(P)-bd_dom_sf"/>
</dbReference>